<feature type="signal peptide" evidence="1">
    <location>
        <begin position="1"/>
        <end position="18"/>
    </location>
</feature>
<protein>
    <submittedName>
        <fullName evidence="2">Uncharacterized protein</fullName>
    </submittedName>
</protein>
<name>A0A9R1XTQ8_LACSA</name>
<comment type="caution">
    <text evidence="2">The sequence shown here is derived from an EMBL/GenBank/DDBJ whole genome shotgun (WGS) entry which is preliminary data.</text>
</comment>
<feature type="chain" id="PRO_5040371612" evidence="1">
    <location>
        <begin position="19"/>
        <end position="86"/>
    </location>
</feature>
<evidence type="ECO:0000313" key="3">
    <source>
        <dbReference type="Proteomes" id="UP000235145"/>
    </source>
</evidence>
<dbReference type="SUPFAM" id="SSF56300">
    <property type="entry name" value="Metallo-dependent phosphatases"/>
    <property type="match status" value="1"/>
</dbReference>
<dbReference type="PANTHER" id="PTHR46422">
    <property type="entry name" value="SERINE/THREONINE-PROTEIN PHOSPHATASE BSL3"/>
    <property type="match status" value="1"/>
</dbReference>
<dbReference type="AlphaFoldDB" id="A0A9R1XTQ8"/>
<sequence length="86" mass="10068">MCFILWSLFLIQVPEGYGIGYILPYKQRRLFSQPDRVMEFWNNNDLQLLVRAHAYVMDGIVNNAGVILMLDKDLVVVPKLIHPLFF</sequence>
<keyword evidence="3" id="KW-1185">Reference proteome</keyword>
<evidence type="ECO:0000313" key="2">
    <source>
        <dbReference type="EMBL" id="KAJ0225486.1"/>
    </source>
</evidence>
<organism evidence="2 3">
    <name type="scientific">Lactuca sativa</name>
    <name type="common">Garden lettuce</name>
    <dbReference type="NCBI Taxonomy" id="4236"/>
    <lineage>
        <taxon>Eukaryota</taxon>
        <taxon>Viridiplantae</taxon>
        <taxon>Streptophyta</taxon>
        <taxon>Embryophyta</taxon>
        <taxon>Tracheophyta</taxon>
        <taxon>Spermatophyta</taxon>
        <taxon>Magnoliopsida</taxon>
        <taxon>eudicotyledons</taxon>
        <taxon>Gunneridae</taxon>
        <taxon>Pentapetalae</taxon>
        <taxon>asterids</taxon>
        <taxon>campanulids</taxon>
        <taxon>Asterales</taxon>
        <taxon>Asteraceae</taxon>
        <taxon>Cichorioideae</taxon>
        <taxon>Cichorieae</taxon>
        <taxon>Lactucinae</taxon>
        <taxon>Lactuca</taxon>
    </lineage>
</organism>
<proteinExistence type="predicted"/>
<evidence type="ECO:0000256" key="1">
    <source>
        <dbReference type="SAM" id="SignalP"/>
    </source>
</evidence>
<dbReference type="Proteomes" id="UP000235145">
    <property type="component" value="Unassembled WGS sequence"/>
</dbReference>
<dbReference type="EMBL" id="NBSK02000001">
    <property type="protein sequence ID" value="KAJ0225486.1"/>
    <property type="molecule type" value="Genomic_DNA"/>
</dbReference>
<dbReference type="InterPro" id="IPR029052">
    <property type="entry name" value="Metallo-depent_PP-like"/>
</dbReference>
<accession>A0A9R1XTQ8</accession>
<keyword evidence="1" id="KW-0732">Signal</keyword>
<reference evidence="2 3" key="1">
    <citation type="journal article" date="2017" name="Nat. Commun.">
        <title>Genome assembly with in vitro proximity ligation data and whole-genome triplication in lettuce.</title>
        <authorList>
            <person name="Reyes-Chin-Wo S."/>
            <person name="Wang Z."/>
            <person name="Yang X."/>
            <person name="Kozik A."/>
            <person name="Arikit S."/>
            <person name="Song C."/>
            <person name="Xia L."/>
            <person name="Froenicke L."/>
            <person name="Lavelle D.O."/>
            <person name="Truco M.J."/>
            <person name="Xia R."/>
            <person name="Zhu S."/>
            <person name="Xu C."/>
            <person name="Xu H."/>
            <person name="Xu X."/>
            <person name="Cox K."/>
            <person name="Korf I."/>
            <person name="Meyers B.C."/>
            <person name="Michelmore R.W."/>
        </authorList>
    </citation>
    <scope>NUCLEOTIDE SEQUENCE [LARGE SCALE GENOMIC DNA]</scope>
    <source>
        <strain evidence="3">cv. Salinas</strain>
        <tissue evidence="2">Seedlings</tissue>
    </source>
</reference>
<dbReference type="PANTHER" id="PTHR46422:SF4">
    <property type="entry name" value="SERINE_THREONINE-PROTEIN PHOSPHATASE BSL3"/>
    <property type="match status" value="1"/>
</dbReference>
<gene>
    <name evidence="2" type="ORF">LSAT_V11C100020990</name>
</gene>
<dbReference type="Gene3D" id="3.60.21.10">
    <property type="match status" value="1"/>
</dbReference>